<dbReference type="InterPro" id="IPR052164">
    <property type="entry name" value="Anthracycline_SecMetBiosynth"/>
</dbReference>
<evidence type="ECO:0000313" key="2">
    <source>
        <dbReference type="EMBL" id="MBB3963234.1"/>
    </source>
</evidence>
<evidence type="ECO:0000259" key="1">
    <source>
        <dbReference type="PROSITE" id="PS51819"/>
    </source>
</evidence>
<dbReference type="CDD" id="cd07247">
    <property type="entry name" value="SgaA_N_like"/>
    <property type="match status" value="1"/>
</dbReference>
<dbReference type="SUPFAM" id="SSF54593">
    <property type="entry name" value="Glyoxalase/Bleomycin resistance protein/Dihydroxybiphenyl dioxygenase"/>
    <property type="match status" value="1"/>
</dbReference>
<dbReference type="PANTHER" id="PTHR33993">
    <property type="entry name" value="GLYOXALASE-RELATED"/>
    <property type="match status" value="1"/>
</dbReference>
<name>A0A7W6G9Y4_9HYPH</name>
<evidence type="ECO:0000313" key="3">
    <source>
        <dbReference type="Proteomes" id="UP000582090"/>
    </source>
</evidence>
<dbReference type="PANTHER" id="PTHR33993:SF1">
    <property type="entry name" value="GLYOXALASE FAMILY PROTEIN"/>
    <property type="match status" value="1"/>
</dbReference>
<comment type="caution">
    <text evidence="2">The sequence shown here is derived from an EMBL/GenBank/DDBJ whole genome shotgun (WGS) entry which is preliminary data.</text>
</comment>
<keyword evidence="3" id="KW-1185">Reference proteome</keyword>
<organism evidence="2 3">
    <name type="scientific">Rhizobium metallidurans</name>
    <dbReference type="NCBI Taxonomy" id="1265931"/>
    <lineage>
        <taxon>Bacteria</taxon>
        <taxon>Pseudomonadati</taxon>
        <taxon>Pseudomonadota</taxon>
        <taxon>Alphaproteobacteria</taxon>
        <taxon>Hyphomicrobiales</taxon>
        <taxon>Rhizobiaceae</taxon>
        <taxon>Rhizobium/Agrobacterium group</taxon>
        <taxon>Rhizobium</taxon>
    </lineage>
</organism>
<dbReference type="Pfam" id="PF00903">
    <property type="entry name" value="Glyoxalase"/>
    <property type="match status" value="1"/>
</dbReference>
<dbReference type="PROSITE" id="PS51819">
    <property type="entry name" value="VOC"/>
    <property type="match status" value="1"/>
</dbReference>
<accession>A0A7W6G9Y4</accession>
<sequence length="117" mass="12880">MTSTKTELRIDYVEFNVADIERSKAFYGKAFGWRFTDYGPNYCEFDDGRLKGGFTNVKAPRPGGPLVILYADDLSAALQAVEGAGGKIVRPIFGFPGGSRFHFADPDGYELAVWTKA</sequence>
<gene>
    <name evidence="2" type="ORF">GGQ67_000859</name>
</gene>
<protein>
    <recommendedName>
        <fullName evidence="1">VOC domain-containing protein</fullName>
    </recommendedName>
</protein>
<dbReference type="InterPro" id="IPR004360">
    <property type="entry name" value="Glyas_Fos-R_dOase_dom"/>
</dbReference>
<proteinExistence type="predicted"/>
<dbReference type="InterPro" id="IPR037523">
    <property type="entry name" value="VOC_core"/>
</dbReference>
<reference evidence="2 3" key="1">
    <citation type="submission" date="2020-08" db="EMBL/GenBank/DDBJ databases">
        <title>Genomic Encyclopedia of Type Strains, Phase IV (KMG-IV): sequencing the most valuable type-strain genomes for metagenomic binning, comparative biology and taxonomic classification.</title>
        <authorList>
            <person name="Goeker M."/>
        </authorList>
    </citation>
    <scope>NUCLEOTIDE SEQUENCE [LARGE SCALE GENOMIC DNA]</scope>
    <source>
        <strain evidence="2 3">DSM 26575</strain>
    </source>
</reference>
<dbReference type="RefSeq" id="WP_183898963.1">
    <property type="nucleotide sequence ID" value="NZ_JACIDW010000002.1"/>
</dbReference>
<dbReference type="AlphaFoldDB" id="A0A7W6G9Y4"/>
<dbReference type="EMBL" id="JACIDW010000002">
    <property type="protein sequence ID" value="MBB3963234.1"/>
    <property type="molecule type" value="Genomic_DNA"/>
</dbReference>
<dbReference type="InterPro" id="IPR029068">
    <property type="entry name" value="Glyas_Bleomycin-R_OHBP_Dase"/>
</dbReference>
<feature type="domain" description="VOC" evidence="1">
    <location>
        <begin position="9"/>
        <end position="116"/>
    </location>
</feature>
<dbReference type="Proteomes" id="UP000582090">
    <property type="component" value="Unassembled WGS sequence"/>
</dbReference>
<dbReference type="Gene3D" id="3.10.180.10">
    <property type="entry name" value="2,3-Dihydroxybiphenyl 1,2-Dioxygenase, domain 1"/>
    <property type="match status" value="1"/>
</dbReference>